<proteinExistence type="predicted"/>
<keyword evidence="3" id="KW-1185">Reference proteome</keyword>
<dbReference type="InterPro" id="IPR007278">
    <property type="entry name" value="DUF397"/>
</dbReference>
<evidence type="ECO:0000313" key="3">
    <source>
        <dbReference type="Proteomes" id="UP001501576"/>
    </source>
</evidence>
<gene>
    <name evidence="2" type="ORF">GCM10010390_09070</name>
</gene>
<dbReference type="Pfam" id="PF04149">
    <property type="entry name" value="DUF397"/>
    <property type="match status" value="1"/>
</dbReference>
<name>A0ABN1BYS8_9ACTN</name>
<evidence type="ECO:0000313" key="2">
    <source>
        <dbReference type="EMBL" id="GAA0508347.1"/>
    </source>
</evidence>
<evidence type="ECO:0000259" key="1">
    <source>
        <dbReference type="Pfam" id="PF04149"/>
    </source>
</evidence>
<dbReference type="Proteomes" id="UP001501576">
    <property type="component" value="Unassembled WGS sequence"/>
</dbReference>
<reference evidence="2 3" key="1">
    <citation type="journal article" date="2019" name="Int. J. Syst. Evol. Microbiol.">
        <title>The Global Catalogue of Microorganisms (GCM) 10K type strain sequencing project: providing services to taxonomists for standard genome sequencing and annotation.</title>
        <authorList>
            <consortium name="The Broad Institute Genomics Platform"/>
            <consortium name="The Broad Institute Genome Sequencing Center for Infectious Disease"/>
            <person name="Wu L."/>
            <person name="Ma J."/>
        </authorList>
    </citation>
    <scope>NUCLEOTIDE SEQUENCE [LARGE SCALE GENOMIC DNA]</scope>
    <source>
        <strain evidence="2 3">JCM 5052</strain>
    </source>
</reference>
<feature type="domain" description="DUF397" evidence="1">
    <location>
        <begin position="21"/>
        <end position="73"/>
    </location>
</feature>
<organism evidence="2 3">
    <name type="scientific">Streptomyces mordarskii</name>
    <dbReference type="NCBI Taxonomy" id="1226758"/>
    <lineage>
        <taxon>Bacteria</taxon>
        <taxon>Bacillati</taxon>
        <taxon>Actinomycetota</taxon>
        <taxon>Actinomycetes</taxon>
        <taxon>Kitasatosporales</taxon>
        <taxon>Streptomycetaceae</taxon>
        <taxon>Streptomyces</taxon>
    </lineage>
</organism>
<comment type="caution">
    <text evidence="2">The sequence shown here is derived from an EMBL/GenBank/DDBJ whole genome shotgun (WGS) entry which is preliminary data.</text>
</comment>
<sequence>MTLCARSQNNSEGVGMSDIRQWRKSSYSGDAANNCVEVARAADAAVLLRESDEPQTVIATTPAALRALARAVKAGRFDQLSR</sequence>
<dbReference type="EMBL" id="BAAABZ010000002">
    <property type="protein sequence ID" value="GAA0508347.1"/>
    <property type="molecule type" value="Genomic_DNA"/>
</dbReference>
<protein>
    <recommendedName>
        <fullName evidence="1">DUF397 domain-containing protein</fullName>
    </recommendedName>
</protein>
<accession>A0ABN1BYS8</accession>